<feature type="domain" description="Fe-S hydro-lyase tartrate dehydratase alpha-type catalytic" evidence="7">
    <location>
        <begin position="10"/>
        <end position="269"/>
    </location>
</feature>
<evidence type="ECO:0000313" key="8">
    <source>
        <dbReference type="EMBL" id="PAV10029.1"/>
    </source>
</evidence>
<keyword evidence="6" id="KW-0456">Lyase</keyword>
<dbReference type="AlphaFoldDB" id="A0AAX0Q9Q9"/>
<protein>
    <submittedName>
        <fullName evidence="8">Fumarate hydratase</fullName>
    </submittedName>
</protein>
<gene>
    <name evidence="8" type="ORF">ASJ83_04080</name>
</gene>
<reference evidence="8 9" key="1">
    <citation type="journal article" date="2017" name="BMC Genomics">
        <title>Genomic analysis of methanogenic archaea reveals a shift towards energy conservation.</title>
        <authorList>
            <person name="Gilmore S.P."/>
            <person name="Henske J.K."/>
            <person name="Sexton J.A."/>
            <person name="Solomon K.V."/>
            <person name="Seppala S."/>
            <person name="Yoo J.I."/>
            <person name="Huyett L.M."/>
            <person name="Pressman A."/>
            <person name="Cogan J.Z."/>
            <person name="Kivenson V."/>
            <person name="Peng X."/>
            <person name="Tan Y."/>
            <person name="Valentine D.L."/>
            <person name="O'Malley M.A."/>
        </authorList>
    </citation>
    <scope>NUCLEOTIDE SEQUENCE [LARGE SCALE GENOMIC DNA]</scope>
    <source>
        <strain evidence="8 9">XII</strain>
    </source>
</reference>
<dbReference type="GO" id="GO:0046872">
    <property type="term" value="F:metal ion binding"/>
    <property type="evidence" value="ECO:0007669"/>
    <property type="project" value="UniProtKB-KW"/>
</dbReference>
<comment type="similarity">
    <text evidence="1">Belongs to the class-I fumarase family.</text>
</comment>
<accession>A0AAX0Q9Q9</accession>
<dbReference type="EMBL" id="LMVO01000002">
    <property type="protein sequence ID" value="PAV10029.1"/>
    <property type="molecule type" value="Genomic_DNA"/>
</dbReference>
<dbReference type="PANTHER" id="PTHR30389">
    <property type="entry name" value="FUMARATE HYDRATASE-RELATED"/>
    <property type="match status" value="1"/>
</dbReference>
<dbReference type="Pfam" id="PF05681">
    <property type="entry name" value="Fumerase"/>
    <property type="match status" value="1"/>
</dbReference>
<dbReference type="InterPro" id="IPR004646">
    <property type="entry name" value="Fe-S_hydro-lyase_TtdA-typ_cat"/>
</dbReference>
<dbReference type="GO" id="GO:0051539">
    <property type="term" value="F:4 iron, 4 sulfur cluster binding"/>
    <property type="evidence" value="ECO:0007669"/>
    <property type="project" value="UniProtKB-KW"/>
</dbReference>
<evidence type="ECO:0000256" key="6">
    <source>
        <dbReference type="ARBA" id="ARBA00023239"/>
    </source>
</evidence>
<organism evidence="8 9">
    <name type="scientific">Methanocorpusculum parvum</name>
    <dbReference type="NCBI Taxonomy" id="2193"/>
    <lineage>
        <taxon>Archaea</taxon>
        <taxon>Methanobacteriati</taxon>
        <taxon>Methanobacteriota</taxon>
        <taxon>Stenosarchaea group</taxon>
        <taxon>Methanomicrobia</taxon>
        <taxon>Methanomicrobiales</taxon>
        <taxon>Methanocorpusculaceae</taxon>
        <taxon>Methanocorpusculum</taxon>
    </lineage>
</organism>
<name>A0AAX0Q9Q9_9EURY</name>
<keyword evidence="3" id="KW-0479">Metal-binding</keyword>
<keyword evidence="5" id="KW-0411">Iron-sulfur</keyword>
<evidence type="ECO:0000313" key="9">
    <source>
        <dbReference type="Proteomes" id="UP000243820"/>
    </source>
</evidence>
<keyword evidence="9" id="KW-1185">Reference proteome</keyword>
<evidence type="ECO:0000256" key="5">
    <source>
        <dbReference type="ARBA" id="ARBA00023014"/>
    </source>
</evidence>
<dbReference type="NCBIfam" id="NF004885">
    <property type="entry name" value="PRK06246.1"/>
    <property type="match status" value="1"/>
</dbReference>
<evidence type="ECO:0000259" key="7">
    <source>
        <dbReference type="Pfam" id="PF05681"/>
    </source>
</evidence>
<dbReference type="RefSeq" id="WP_095641744.1">
    <property type="nucleotide sequence ID" value="NZ_LMVO01000002.1"/>
</dbReference>
<dbReference type="Proteomes" id="UP000243820">
    <property type="component" value="Unassembled WGS sequence"/>
</dbReference>
<keyword evidence="2" id="KW-0004">4Fe-4S</keyword>
<evidence type="ECO:0000256" key="3">
    <source>
        <dbReference type="ARBA" id="ARBA00022723"/>
    </source>
</evidence>
<comment type="caution">
    <text evidence="8">The sequence shown here is derived from an EMBL/GenBank/DDBJ whole genome shotgun (WGS) entry which is preliminary data.</text>
</comment>
<sequence>MDPLYNRLASAVEQAIRQAETILPPDVEEALHTAYNKETNPTARGEFENIFANLQIAREKNIPICQDTGILVIYLTIPETVPLSMKLYDAVSEGIRLATKSVPLRPNAVHPLTRKNSGDNTGIGIPTIHIIPGDTLRVTVFPKGAGSENMSQIRMMLPSEIEKIPEFVTSVVKDAGSRPCPPIVVGVGIGGTFDSAASFAKEALLSPINHMTPFEQDICDSINQLGIGVMGLGGDTTCLAVKVKEGACHTASLPIAVNIQCWCSRRGVVEVEL</sequence>
<dbReference type="PANTHER" id="PTHR30389:SF17">
    <property type="entry name" value="L(+)-TARTRATE DEHYDRATASE SUBUNIT ALPHA-RELATED"/>
    <property type="match status" value="1"/>
</dbReference>
<proteinExistence type="inferred from homology"/>
<dbReference type="NCBIfam" id="TIGR00722">
    <property type="entry name" value="ttdA_fumA_fumB"/>
    <property type="match status" value="1"/>
</dbReference>
<evidence type="ECO:0000256" key="4">
    <source>
        <dbReference type="ARBA" id="ARBA00023004"/>
    </source>
</evidence>
<dbReference type="GO" id="GO:0016829">
    <property type="term" value="F:lyase activity"/>
    <property type="evidence" value="ECO:0007669"/>
    <property type="project" value="UniProtKB-KW"/>
</dbReference>
<evidence type="ECO:0000256" key="2">
    <source>
        <dbReference type="ARBA" id="ARBA00022485"/>
    </source>
</evidence>
<keyword evidence="4" id="KW-0408">Iron</keyword>
<evidence type="ECO:0000256" key="1">
    <source>
        <dbReference type="ARBA" id="ARBA00008876"/>
    </source>
</evidence>
<dbReference type="InterPro" id="IPR051208">
    <property type="entry name" value="Class-I_Fumarase/Tartrate_DH"/>
</dbReference>